<accession>A0A5J5EKK4</accession>
<proteinExistence type="predicted"/>
<keyword evidence="3" id="KW-1185">Reference proteome</keyword>
<evidence type="ECO:0000256" key="1">
    <source>
        <dbReference type="SAM" id="Phobius"/>
    </source>
</evidence>
<keyword evidence="1" id="KW-0472">Membrane</keyword>
<organism evidence="2 3">
    <name type="scientific">Sphaerosporella brunnea</name>
    <dbReference type="NCBI Taxonomy" id="1250544"/>
    <lineage>
        <taxon>Eukaryota</taxon>
        <taxon>Fungi</taxon>
        <taxon>Dikarya</taxon>
        <taxon>Ascomycota</taxon>
        <taxon>Pezizomycotina</taxon>
        <taxon>Pezizomycetes</taxon>
        <taxon>Pezizales</taxon>
        <taxon>Pyronemataceae</taxon>
        <taxon>Sphaerosporella</taxon>
    </lineage>
</organism>
<reference evidence="2 3" key="1">
    <citation type="submission" date="2019-09" db="EMBL/GenBank/DDBJ databases">
        <title>Draft genome of the ectomycorrhizal ascomycete Sphaerosporella brunnea.</title>
        <authorList>
            <consortium name="DOE Joint Genome Institute"/>
            <person name="Benucci G.M."/>
            <person name="Marozzi G."/>
            <person name="Antonielli L."/>
            <person name="Sanchez S."/>
            <person name="Marco P."/>
            <person name="Wang X."/>
            <person name="Falini L.B."/>
            <person name="Barry K."/>
            <person name="Haridas S."/>
            <person name="Lipzen A."/>
            <person name="Labutti K."/>
            <person name="Grigoriev I.V."/>
            <person name="Murat C."/>
            <person name="Martin F."/>
            <person name="Albertini E."/>
            <person name="Donnini D."/>
            <person name="Bonito G."/>
        </authorList>
    </citation>
    <scope>NUCLEOTIDE SEQUENCE [LARGE SCALE GENOMIC DNA]</scope>
    <source>
        <strain evidence="2 3">Sb_GMNB300</strain>
    </source>
</reference>
<comment type="caution">
    <text evidence="2">The sequence shown here is derived from an EMBL/GenBank/DDBJ whole genome shotgun (WGS) entry which is preliminary data.</text>
</comment>
<dbReference type="Proteomes" id="UP000326924">
    <property type="component" value="Unassembled WGS sequence"/>
</dbReference>
<dbReference type="InParanoid" id="A0A5J5EKK4"/>
<evidence type="ECO:0000313" key="2">
    <source>
        <dbReference type="EMBL" id="KAA8896185.1"/>
    </source>
</evidence>
<evidence type="ECO:0000313" key="3">
    <source>
        <dbReference type="Proteomes" id="UP000326924"/>
    </source>
</evidence>
<name>A0A5J5EKK4_9PEZI</name>
<sequence length="127" mass="13552">MDPRATHKARQAAHWYVSSLLPVLMLALGAGGAQHWRSSALEELGAGGARRWRSSTLQQYCQAGLHLCSQIAWSTSTRSVADSPVLPYRGILAPHRPSKLVFGACSDALSDTSPDARSDACSDADSC</sequence>
<feature type="transmembrane region" description="Helical" evidence="1">
    <location>
        <begin position="12"/>
        <end position="33"/>
    </location>
</feature>
<keyword evidence="1" id="KW-1133">Transmembrane helix</keyword>
<protein>
    <submittedName>
        <fullName evidence="2">Uncharacterized protein</fullName>
    </submittedName>
</protein>
<dbReference type="AlphaFoldDB" id="A0A5J5EKK4"/>
<dbReference type="EMBL" id="VXIS01000224">
    <property type="protein sequence ID" value="KAA8896185.1"/>
    <property type="molecule type" value="Genomic_DNA"/>
</dbReference>
<keyword evidence="1" id="KW-0812">Transmembrane</keyword>
<gene>
    <name evidence="2" type="ORF">FN846DRAFT_893499</name>
</gene>